<evidence type="ECO:0000259" key="3">
    <source>
        <dbReference type="Pfam" id="PF18755"/>
    </source>
</evidence>
<proteinExistence type="predicted"/>
<dbReference type="SMART" id="SM00248">
    <property type="entry name" value="ANK"/>
    <property type="match status" value="5"/>
</dbReference>
<sequence length="1864" mass="204855">METEKMGGKEDRTTRHLQGPAQTMPDENNKNELLDPYCSSSDSTSDCKSDITVDFTKWSLADFESDEWELRATQDFVTQNTSSEDEDDECVAAFCGGSFTSENLLSLNSFVPLETQSVKSSLFGTTAMDKVLDTTDTEKKPADNEAPSTSCAQAAVDTDKPTASLPCPSKRNCSGQTQLQVAAMKGDLSLVKEHLRVWKCFNKRRVNLSDYAGWTALHQACYHGFTEVIMELLEAGADVNIRDRDRELPLHLAVSGSNYEAVKLLLEYGSNPCVKDGFGKSALDLATDDRIKEILLLYWDSEEETIAERVKSSRRKNGATDLGPIQPKRRKKSSRGKANETPCNFYMVCKITEPADSLCEARNQCEEGKSETVQTVQNNDSHDLLQLPAGSNGVKYREKIEAEEAQQDLQMEDGVRNDCSIVLNPADDNVSIESKNKLRRNDNPCAFFGECEIIEAENNLWEEERKTVQTSNSSADLLQPAGDGNKVIAFGRSTLIQHKNSDPDSALKGREVAGTHNEIPMQVDKKELIISCTSAVSSGSNVLEALTECTNPSSGLCSKDMTKWGAETVLENIDESNISLNVSRQNRTGFNTIQACVSVYEGSTVAESEKFSDSSTPSLLMEAEVNQSECSIPLPATQINSNALLGIPEAFSASDCSERDSFSVLERVSDLKELNCDPQSTFSSEKVGSIQQCSPKQSNGTSSNRKEIQEEDAQLNVSDYSTSSSCTQISSNEYIQHGNNRQSPMIEESERPTTKSTSIQGQSMESRHPDNIFQTTIIKESSKTDVLGSVGEESNLMKLNGNPQPTLNLEKAESSQQCSPEISNMCRIKDKELNEEASGTSKQELAMLKMLLTCTSMATKEQGSELETKIILQSKMQTASVVPESRMDSIECVDQLCVKTGNTSGCESNIRVDLVNQKQCSSAQSENLGVTNVNKMHTEEVSRVETNTDIIGDVCVSDAGKRQDNVVLGLKSDGNTLTSNSSCVSNNKLQATPVAVEASTSGPEEGKEERNSTTDSDCTVISEFDPADVENPDIMEAVAKKTSRLQQQVNPAFGNAAKNIGSSAVNEENGERKITNKETVPDQRENHSKPKELSKTDDKESVSVDEILYDKPEDTRVPCTSGASKQFPASLPVPISSVHKRNSMGETRLHLAAKKGDLSLTRSLIEAGVKVNQADYAGWTALHEASFRGFTAVMKELLKAGADVNIRGLESVLPIHDAVSACHYEAVKLLLQYGANPHDKDGVGKCALDQAKDDKIKELLLPFSASSAIYVEKSPIATVLETETRVRKAPVKCVCCKSDKKPHRTQFVKDEDSHCTDETITTLLDDVEDKQKKMSQWEFKELKDTGKYREQFLQMQVVLNEVLIKQKAEKDDLAKKYRISSDSFKQGILRQRLTSLANRQKRLLKVLQKQDELKQNIQTQRNTLFNMQSNITQTIRLTQASENATVTDITAGCHQDPIVLKGRVEGARSLVEVASEETASTSTASSPHQDRMHILEGHCFSMPSSPDSGSQASSELAETLSSASSETATHGIKSYHATDCDIAGSEPSCISRPPFSADFISTHLQIEHSYPKFNSQTALSEHITSSSDQKKNKSINNNQYRPNIQTTLQNTKEDNSNIHDMPLSSYSQEKAQAGLICQGGSQQSRPESSTAVPVVLQTATENSTAHIQVIQSVVQDQGASKSNTSQPDTPLQQGDTEEEKRKKQQLIHLIRLGVIKPGEDVLQVNLQGSCYKAALLHDGSIKVGNGSVFHSPVQWIKTLLGNDIPFSSTFAWSKVTYKGKELSKYFSIVDPVITTEKALPSLQPKTMSAPLPKPAVCAETAFQTNTSNFLELNEILLISNNEFLPCHIMDRHWILFMECEDFAF</sequence>
<dbReference type="SUPFAM" id="SSF48403">
    <property type="entry name" value="Ankyrin repeat"/>
    <property type="match status" value="2"/>
</dbReference>
<feature type="repeat" description="ANK" evidence="1">
    <location>
        <begin position="245"/>
        <end position="277"/>
    </location>
</feature>
<feature type="region of interest" description="Disordered" evidence="2">
    <location>
        <begin position="1580"/>
        <end position="1603"/>
    </location>
</feature>
<dbReference type="Pfam" id="PF18755">
    <property type="entry name" value="RAMA"/>
    <property type="match status" value="1"/>
</dbReference>
<feature type="domain" description="RAMA" evidence="3">
    <location>
        <begin position="1696"/>
        <end position="1785"/>
    </location>
</feature>
<feature type="region of interest" description="Disordered" evidence="2">
    <location>
        <begin position="995"/>
        <end position="1019"/>
    </location>
</feature>
<feature type="region of interest" description="Disordered" evidence="2">
    <location>
        <begin position="679"/>
        <end position="708"/>
    </location>
</feature>
<feature type="region of interest" description="Disordered" evidence="2">
    <location>
        <begin position="1498"/>
        <end position="1525"/>
    </location>
</feature>
<dbReference type="PANTHER" id="PTHR24176">
    <property type="entry name" value="ANKYRIN REPEAT DOMAIN-CONTAINING PROTEIN 31-RELATED"/>
    <property type="match status" value="1"/>
</dbReference>
<dbReference type="InterPro" id="IPR002110">
    <property type="entry name" value="Ankyrin_rpt"/>
</dbReference>
<keyword evidence="1" id="KW-0040">ANK repeat</keyword>
<feature type="compositionally biased region" description="Polar residues" evidence="2">
    <location>
        <begin position="754"/>
        <end position="764"/>
    </location>
</feature>
<accession>A0ABR1A5T2</accession>
<feature type="repeat" description="ANK" evidence="1">
    <location>
        <begin position="212"/>
        <end position="244"/>
    </location>
</feature>
<feature type="region of interest" description="Disordered" evidence="2">
    <location>
        <begin position="1675"/>
        <end position="1702"/>
    </location>
</feature>
<feature type="compositionally biased region" description="Basic and acidic residues" evidence="2">
    <location>
        <begin position="1069"/>
        <end position="1100"/>
    </location>
</feature>
<dbReference type="InterPro" id="IPR040843">
    <property type="entry name" value="RAMA"/>
</dbReference>
<feature type="compositionally biased region" description="Polar residues" evidence="2">
    <location>
        <begin position="1675"/>
        <end position="1694"/>
    </location>
</feature>
<organism evidence="4 5">
    <name type="scientific">Huso huso</name>
    <name type="common">Beluga</name>
    <name type="synonym">Acipenser huso</name>
    <dbReference type="NCBI Taxonomy" id="61971"/>
    <lineage>
        <taxon>Eukaryota</taxon>
        <taxon>Metazoa</taxon>
        <taxon>Chordata</taxon>
        <taxon>Craniata</taxon>
        <taxon>Vertebrata</taxon>
        <taxon>Euteleostomi</taxon>
        <taxon>Actinopterygii</taxon>
        <taxon>Chondrostei</taxon>
        <taxon>Acipenseriformes</taxon>
        <taxon>Acipenseridae</taxon>
        <taxon>Huso</taxon>
    </lineage>
</organism>
<evidence type="ECO:0000256" key="1">
    <source>
        <dbReference type="PROSITE-ProRule" id="PRU00023"/>
    </source>
</evidence>
<feature type="region of interest" description="Disordered" evidence="2">
    <location>
        <begin position="735"/>
        <end position="766"/>
    </location>
</feature>
<dbReference type="PRINTS" id="PR01415">
    <property type="entry name" value="ANKYRIN"/>
</dbReference>
<dbReference type="PROSITE" id="PS50088">
    <property type="entry name" value="ANK_REPEAT"/>
    <property type="match status" value="5"/>
</dbReference>
<comment type="caution">
    <text evidence="4">The sequence shown here is derived from an EMBL/GenBank/DDBJ whole genome shotgun (WGS) entry which is preliminary data.</text>
</comment>
<evidence type="ECO:0000313" key="5">
    <source>
        <dbReference type="Proteomes" id="UP001369086"/>
    </source>
</evidence>
<feature type="compositionally biased region" description="Low complexity" evidence="2">
    <location>
        <begin position="1501"/>
        <end position="1525"/>
    </location>
</feature>
<feature type="repeat" description="ANK" evidence="1">
    <location>
        <begin position="1177"/>
        <end position="1209"/>
    </location>
</feature>
<keyword evidence="5" id="KW-1185">Reference proteome</keyword>
<feature type="region of interest" description="Disordered" evidence="2">
    <location>
        <begin position="1"/>
        <end position="46"/>
    </location>
</feature>
<feature type="repeat" description="ANK" evidence="1">
    <location>
        <begin position="1210"/>
        <end position="1242"/>
    </location>
</feature>
<dbReference type="EMBL" id="JAHFZB010000002">
    <property type="protein sequence ID" value="KAK6492452.1"/>
    <property type="molecule type" value="Genomic_DNA"/>
</dbReference>
<dbReference type="InterPro" id="IPR042334">
    <property type="entry name" value="ANKRD31"/>
</dbReference>
<feature type="compositionally biased region" description="Basic and acidic residues" evidence="2">
    <location>
        <begin position="1"/>
        <end position="14"/>
    </location>
</feature>
<name>A0ABR1A5T2_HUSHU</name>
<reference evidence="4 5" key="1">
    <citation type="submission" date="2021-05" db="EMBL/GenBank/DDBJ databases">
        <authorList>
            <person name="Zahm M."/>
            <person name="Klopp C."/>
            <person name="Cabau C."/>
            <person name="Kuhl H."/>
            <person name="Suciu R."/>
            <person name="Ciorpac M."/>
            <person name="Holostenco D."/>
            <person name="Gessner J."/>
            <person name="Wuertz S."/>
            <person name="Hohne C."/>
            <person name="Stock M."/>
            <person name="Gislard M."/>
            <person name="Lluch J."/>
            <person name="Milhes M."/>
            <person name="Lampietro C."/>
            <person name="Lopez Roques C."/>
            <person name="Donnadieu C."/>
            <person name="Du K."/>
            <person name="Schartl M."/>
            <person name="Guiguen Y."/>
        </authorList>
    </citation>
    <scope>NUCLEOTIDE SEQUENCE [LARGE SCALE GENOMIC DNA]</scope>
    <source>
        <strain evidence="4">Hh-F2</strain>
        <tissue evidence="4">Blood</tissue>
    </source>
</reference>
<gene>
    <name evidence="4" type="ORF">HHUSO_G1800</name>
</gene>
<protein>
    <submittedName>
        <fullName evidence="4">Ankyrin repeat domain-containing protein 31-like</fullName>
    </submittedName>
</protein>
<feature type="compositionally biased region" description="Polar residues" evidence="2">
    <location>
        <begin position="1594"/>
        <end position="1603"/>
    </location>
</feature>
<feature type="repeat" description="ANK" evidence="1">
    <location>
        <begin position="1144"/>
        <end position="1176"/>
    </location>
</feature>
<dbReference type="PROSITE" id="PS50297">
    <property type="entry name" value="ANK_REP_REGION"/>
    <property type="match status" value="5"/>
</dbReference>
<feature type="region of interest" description="Disordered" evidence="2">
    <location>
        <begin position="309"/>
        <end position="338"/>
    </location>
</feature>
<evidence type="ECO:0000256" key="2">
    <source>
        <dbReference type="SAM" id="MobiDB-lite"/>
    </source>
</evidence>
<dbReference type="Proteomes" id="UP001369086">
    <property type="component" value="Unassembled WGS sequence"/>
</dbReference>
<dbReference type="PANTHER" id="PTHR24176:SF14">
    <property type="entry name" value="ANKYRIN REPEAT DOMAIN-CONTAINING PROTEIN 31"/>
    <property type="match status" value="1"/>
</dbReference>
<evidence type="ECO:0000313" key="4">
    <source>
        <dbReference type="EMBL" id="KAK6492452.1"/>
    </source>
</evidence>
<dbReference type="Gene3D" id="1.25.40.20">
    <property type="entry name" value="Ankyrin repeat-containing domain"/>
    <property type="match status" value="3"/>
</dbReference>
<feature type="compositionally biased region" description="Polar residues" evidence="2">
    <location>
        <begin position="679"/>
        <end position="703"/>
    </location>
</feature>
<dbReference type="InterPro" id="IPR036770">
    <property type="entry name" value="Ankyrin_rpt-contain_sf"/>
</dbReference>
<feature type="region of interest" description="Disordered" evidence="2">
    <location>
        <begin position="1054"/>
        <end position="1100"/>
    </location>
</feature>
<dbReference type="Pfam" id="PF12796">
    <property type="entry name" value="Ank_2"/>
    <property type="match status" value="2"/>
</dbReference>